<protein>
    <submittedName>
        <fullName evidence="2">Uncharacterized protein</fullName>
    </submittedName>
</protein>
<evidence type="ECO:0000313" key="2">
    <source>
        <dbReference type="EMBL" id="GAH45568.1"/>
    </source>
</evidence>
<accession>X1HJU6</accession>
<evidence type="ECO:0000256" key="1">
    <source>
        <dbReference type="SAM" id="Phobius"/>
    </source>
</evidence>
<dbReference type="EMBL" id="BARU01006151">
    <property type="protein sequence ID" value="GAH45568.1"/>
    <property type="molecule type" value="Genomic_DNA"/>
</dbReference>
<keyword evidence="1" id="KW-1133">Transmembrane helix</keyword>
<keyword evidence="1" id="KW-0812">Transmembrane</keyword>
<organism evidence="2">
    <name type="scientific">marine sediment metagenome</name>
    <dbReference type="NCBI Taxonomy" id="412755"/>
    <lineage>
        <taxon>unclassified sequences</taxon>
        <taxon>metagenomes</taxon>
        <taxon>ecological metagenomes</taxon>
    </lineage>
</organism>
<keyword evidence="1" id="KW-0472">Membrane</keyword>
<proteinExistence type="predicted"/>
<gene>
    <name evidence="2" type="ORF">S03H2_12079</name>
</gene>
<comment type="caution">
    <text evidence="2">The sequence shown here is derived from an EMBL/GenBank/DDBJ whole genome shotgun (WGS) entry which is preliminary data.</text>
</comment>
<reference evidence="2" key="1">
    <citation type="journal article" date="2014" name="Front. Microbiol.">
        <title>High frequency of phylogenetically diverse reductive dehalogenase-homologous genes in deep subseafloor sedimentary metagenomes.</title>
        <authorList>
            <person name="Kawai M."/>
            <person name="Futagami T."/>
            <person name="Toyoda A."/>
            <person name="Takaki Y."/>
            <person name="Nishi S."/>
            <person name="Hori S."/>
            <person name="Arai W."/>
            <person name="Tsubouchi T."/>
            <person name="Morono Y."/>
            <person name="Uchiyama I."/>
            <person name="Ito T."/>
            <person name="Fujiyama A."/>
            <person name="Inagaki F."/>
            <person name="Takami H."/>
        </authorList>
    </citation>
    <scope>NUCLEOTIDE SEQUENCE</scope>
    <source>
        <strain evidence="2">Expedition CK06-06</strain>
    </source>
</reference>
<name>X1HJU6_9ZZZZ</name>
<feature type="transmembrane region" description="Helical" evidence="1">
    <location>
        <begin position="157"/>
        <end position="178"/>
    </location>
</feature>
<dbReference type="AlphaFoldDB" id="X1HJU6"/>
<sequence>PIIFITLFLAITSFQIFNYLSNLNENQNNYFNNEGLFIAQEPDTTAPIIIFLQPLVNNTIIQTTTYTIKVNISDDNPPLYGNVTLQMSNYTAFLFNVTMEYDGENQWSFKWDNISSYPNLDVYIIQVWAKDSSPTENQGKSNKFYIYLSIKTDAPGILTLLLYVFAISIIFAGIIVCLNKKLMPKSSNKIEGKN</sequence>
<feature type="non-terminal residue" evidence="2">
    <location>
        <position position="1"/>
    </location>
</feature>